<dbReference type="Proteomes" id="UP000293433">
    <property type="component" value="Unassembled WGS sequence"/>
</dbReference>
<keyword evidence="1" id="KW-0472">Membrane</keyword>
<protein>
    <recommendedName>
        <fullName evidence="4">Pilus assembly protein PilO</fullName>
    </recommendedName>
</protein>
<reference evidence="2 3" key="1">
    <citation type="submission" date="2019-02" db="EMBL/GenBank/DDBJ databases">
        <title>Genomic Encyclopedia of Type Strains, Phase IV (KMG-IV): sequencing the most valuable type-strain genomes for metagenomic binning, comparative biology and taxonomic classification.</title>
        <authorList>
            <person name="Goeker M."/>
        </authorList>
    </citation>
    <scope>NUCLEOTIDE SEQUENCE [LARGE SCALE GENOMIC DNA]</scope>
    <source>
        <strain evidence="2 3">DSM 10617</strain>
    </source>
</reference>
<evidence type="ECO:0008006" key="4">
    <source>
        <dbReference type="Google" id="ProtNLM"/>
    </source>
</evidence>
<accession>A0A4Q7LT14</accession>
<keyword evidence="1" id="KW-1133">Transmembrane helix</keyword>
<evidence type="ECO:0000313" key="2">
    <source>
        <dbReference type="EMBL" id="RZS58016.1"/>
    </source>
</evidence>
<sequence>MSEQLNPLPATGRSGPPLLRRLGVAWRLHVGRPGLIGLVGLLAAIYLLAVEGPSLKQRQAELAQRQASLQEEAAKAPTGGQRPARLAAVSNAIALLESLPPPSQRGADLTRLVELSQQLKVELARGDYAVERLDGAADAAALGDEAISQWRLQLPVRGSYAQLRRYTAEMLNTMPHVALDGLQIDRPDTQQAELETTLRITFFYRGRS</sequence>
<keyword evidence="3" id="KW-1185">Reference proteome</keyword>
<dbReference type="RefSeq" id="WP_130480217.1">
    <property type="nucleotide sequence ID" value="NZ_SGWV01000007.1"/>
</dbReference>
<proteinExistence type="predicted"/>
<keyword evidence="1" id="KW-0812">Transmembrane</keyword>
<gene>
    <name evidence="2" type="ORF">EV685_0293</name>
</gene>
<feature type="transmembrane region" description="Helical" evidence="1">
    <location>
        <begin position="30"/>
        <end position="49"/>
    </location>
</feature>
<evidence type="ECO:0000313" key="3">
    <source>
        <dbReference type="Proteomes" id="UP000293433"/>
    </source>
</evidence>
<dbReference type="EMBL" id="SGWV01000007">
    <property type="protein sequence ID" value="RZS58016.1"/>
    <property type="molecule type" value="Genomic_DNA"/>
</dbReference>
<dbReference type="AlphaFoldDB" id="A0A4Q7LT14"/>
<evidence type="ECO:0000256" key="1">
    <source>
        <dbReference type="SAM" id="Phobius"/>
    </source>
</evidence>
<organism evidence="2 3">
    <name type="scientific">Sphaerotilus mobilis</name>
    <dbReference type="NCBI Taxonomy" id="47994"/>
    <lineage>
        <taxon>Bacteria</taxon>
        <taxon>Pseudomonadati</taxon>
        <taxon>Pseudomonadota</taxon>
        <taxon>Betaproteobacteria</taxon>
        <taxon>Burkholderiales</taxon>
        <taxon>Sphaerotilaceae</taxon>
        <taxon>Sphaerotilus</taxon>
    </lineage>
</organism>
<dbReference type="OrthoDB" id="9096701at2"/>
<name>A0A4Q7LT14_9BURK</name>
<comment type="caution">
    <text evidence="2">The sequence shown here is derived from an EMBL/GenBank/DDBJ whole genome shotgun (WGS) entry which is preliminary data.</text>
</comment>